<dbReference type="EMBL" id="FNDJ01000010">
    <property type="protein sequence ID" value="SDJ41124.1"/>
    <property type="molecule type" value="Genomic_DNA"/>
</dbReference>
<dbReference type="SUPFAM" id="SSF53474">
    <property type="entry name" value="alpha/beta-Hydrolases"/>
    <property type="match status" value="1"/>
</dbReference>
<dbReference type="RefSeq" id="WP_090934532.1">
    <property type="nucleotide sequence ID" value="NZ_FNDJ01000010.1"/>
</dbReference>
<dbReference type="InterPro" id="IPR000073">
    <property type="entry name" value="AB_hydrolase_1"/>
</dbReference>
<keyword evidence="3" id="KW-1185">Reference proteome</keyword>
<evidence type="ECO:0000313" key="2">
    <source>
        <dbReference type="EMBL" id="SDJ41124.1"/>
    </source>
</evidence>
<reference evidence="2 3" key="1">
    <citation type="submission" date="2016-10" db="EMBL/GenBank/DDBJ databases">
        <authorList>
            <person name="de Groot N.N."/>
        </authorList>
    </citation>
    <scope>NUCLEOTIDE SEQUENCE [LARGE SCALE GENOMIC DNA]</scope>
    <source>
        <strain evidence="2 3">CGMCC 4.6533</strain>
    </source>
</reference>
<name>A0A1G8TIC8_9ACTN</name>
<dbReference type="STRING" id="633440.SAMN05421869_110190"/>
<dbReference type="Gene3D" id="3.40.50.1820">
    <property type="entry name" value="alpha/beta hydrolase"/>
    <property type="match status" value="1"/>
</dbReference>
<protein>
    <submittedName>
        <fullName evidence="2">Pimeloyl-ACP methyl ester carboxylesterase</fullName>
    </submittedName>
</protein>
<dbReference type="InterPro" id="IPR029058">
    <property type="entry name" value="AB_hydrolase_fold"/>
</dbReference>
<feature type="domain" description="AB hydrolase-1" evidence="1">
    <location>
        <begin position="36"/>
        <end position="247"/>
    </location>
</feature>
<dbReference type="PANTHER" id="PTHR43194:SF2">
    <property type="entry name" value="PEROXISOMAL MEMBRANE PROTEIN LPX1"/>
    <property type="match status" value="1"/>
</dbReference>
<proteinExistence type="predicted"/>
<accession>A0A1G8TIC8</accession>
<dbReference type="AlphaFoldDB" id="A0A1G8TIC8"/>
<dbReference type="OrthoDB" id="63519at2"/>
<dbReference type="InterPro" id="IPR050228">
    <property type="entry name" value="Carboxylesterase_BioH"/>
</dbReference>
<dbReference type="Proteomes" id="UP000199202">
    <property type="component" value="Unassembled WGS sequence"/>
</dbReference>
<gene>
    <name evidence="2" type="ORF">SAMN05421869_110190</name>
</gene>
<dbReference type="GO" id="GO:0003824">
    <property type="term" value="F:catalytic activity"/>
    <property type="evidence" value="ECO:0007669"/>
    <property type="project" value="UniProtKB-ARBA"/>
</dbReference>
<evidence type="ECO:0000259" key="1">
    <source>
        <dbReference type="Pfam" id="PF12697"/>
    </source>
</evidence>
<sequence>MGRVTSKDGTSIAYERQGSGRAVILVGGGLDDGSENAPLAAVLAEDFTVYNYARRGRGESGDTPPYAVEREIEDLHALIGQAGGAAHVYGVSSGGMFALEAAAAGLAIDRLAVYDVPYDTSEDAPQRYRGYREQVAAALAAGRRGEAVELFMRLAGSSEEDVAGAKGSPYWPGLEALAHTLAYDAACYGPPPTARLATITQPTLVATGEGNPLYDSAAEALLAGIPQAERHVFPGQGHVADPKAVAPVLARFFGH</sequence>
<evidence type="ECO:0000313" key="3">
    <source>
        <dbReference type="Proteomes" id="UP000199202"/>
    </source>
</evidence>
<organism evidence="2 3">
    <name type="scientific">Nonomuraea jiangxiensis</name>
    <dbReference type="NCBI Taxonomy" id="633440"/>
    <lineage>
        <taxon>Bacteria</taxon>
        <taxon>Bacillati</taxon>
        <taxon>Actinomycetota</taxon>
        <taxon>Actinomycetes</taxon>
        <taxon>Streptosporangiales</taxon>
        <taxon>Streptosporangiaceae</taxon>
        <taxon>Nonomuraea</taxon>
    </lineage>
</organism>
<dbReference type="Pfam" id="PF12697">
    <property type="entry name" value="Abhydrolase_6"/>
    <property type="match status" value="1"/>
</dbReference>
<dbReference type="PANTHER" id="PTHR43194">
    <property type="entry name" value="HYDROLASE ALPHA/BETA FOLD FAMILY"/>
    <property type="match status" value="1"/>
</dbReference>